<evidence type="ECO:0000313" key="1">
    <source>
        <dbReference type="EMBL" id="RCR71622.1"/>
    </source>
</evidence>
<accession>A0A368JVZ0</accession>
<dbReference type="Proteomes" id="UP000253383">
    <property type="component" value="Unassembled WGS sequence"/>
</dbReference>
<proteinExistence type="predicted"/>
<protein>
    <submittedName>
        <fullName evidence="1">Uncharacterized protein</fullName>
    </submittedName>
</protein>
<sequence>MRKFFIGFLLFLVAVVVLGAGYGYYNSRDRHPGYSLDLTISAPAQPQPLKVGFSALKITPYLPDRWTDKNQDAAYKPDDGDTFTDGNNNGEFDAYWMAGFSQKRAANGVHDDLWARAMVIDDGKTRLAIVAVDLLGFTHKNVINVRKSIPASAGVTYSIVCSTHTHEAPDFLGMWGGSVLKSGVNKAYELFVEQQVTRAIVQAVEKLRPARLRFAQDLTGADSLLMDTRKPLVKDAGLYSMQVLDAVKDSTLGMLVVWGNHPETLWSKNTLLTSDFPHYVRAYLEKGISQGDSVVQKGLGGTVVYASGCVGGLMTTSPKVTIQDPLTGEQFKEPTFEKADAQGKHLAMLIYKSLQQDTTTARPADIRLKAHTIEIPLDNQLFRLAVGLGVLDAGFSSWGNFRSEIAAFRLGEASFLCVPGEIYPEIVNGGVENPVGADFRIKPIETPPLRSLMPGKYKFVIGLANDELGYIIPKSEWDTEAPHIYNQENKPYGEVNSTGPETAPKLYRAMAELLRDL</sequence>
<evidence type="ECO:0000313" key="2">
    <source>
        <dbReference type="Proteomes" id="UP000253383"/>
    </source>
</evidence>
<dbReference type="RefSeq" id="WP_114404155.1">
    <property type="nucleotide sequence ID" value="NZ_QOWE01000001.1"/>
</dbReference>
<keyword evidence="2" id="KW-1185">Reference proteome</keyword>
<name>A0A368JVZ0_9BACT</name>
<reference evidence="1 2" key="1">
    <citation type="submission" date="2018-07" db="EMBL/GenBank/DDBJ databases">
        <title>Genome analysis of Larkinella rosea.</title>
        <authorList>
            <person name="Zhou Z."/>
            <person name="Wang G."/>
        </authorList>
    </citation>
    <scope>NUCLEOTIDE SEQUENCE [LARGE SCALE GENOMIC DNA]</scope>
    <source>
        <strain evidence="2">zzj9</strain>
    </source>
</reference>
<dbReference type="OrthoDB" id="9122572at2"/>
<dbReference type="EMBL" id="QOWE01000001">
    <property type="protein sequence ID" value="RCR71622.1"/>
    <property type="molecule type" value="Genomic_DNA"/>
</dbReference>
<organism evidence="1 2">
    <name type="scientific">Larkinella punicea</name>
    <dbReference type="NCBI Taxonomy" id="2315727"/>
    <lineage>
        <taxon>Bacteria</taxon>
        <taxon>Pseudomonadati</taxon>
        <taxon>Bacteroidota</taxon>
        <taxon>Cytophagia</taxon>
        <taxon>Cytophagales</taxon>
        <taxon>Spirosomataceae</taxon>
        <taxon>Larkinella</taxon>
    </lineage>
</organism>
<dbReference type="AlphaFoldDB" id="A0A368JVZ0"/>
<gene>
    <name evidence="1" type="ORF">DUE52_01500</name>
</gene>
<comment type="caution">
    <text evidence="1">The sequence shown here is derived from an EMBL/GenBank/DDBJ whole genome shotgun (WGS) entry which is preliminary data.</text>
</comment>